<dbReference type="OrthoDB" id="1681403at2"/>
<proteinExistence type="predicted"/>
<keyword evidence="3" id="KW-1185">Reference proteome</keyword>
<dbReference type="Proteomes" id="UP000050326">
    <property type="component" value="Unassembled WGS sequence"/>
</dbReference>
<protein>
    <submittedName>
        <fullName evidence="2">Uncharacterized protein</fullName>
    </submittedName>
</protein>
<dbReference type="RefSeq" id="WP_054874929.1">
    <property type="nucleotide sequence ID" value="NZ_LKET01000029.1"/>
</dbReference>
<keyword evidence="1" id="KW-0472">Membrane</keyword>
<feature type="transmembrane region" description="Helical" evidence="1">
    <location>
        <begin position="92"/>
        <end position="110"/>
    </location>
</feature>
<accession>A0A0N8NTH0</accession>
<name>A0A0N8NTH0_9CLOT</name>
<feature type="transmembrane region" description="Helical" evidence="1">
    <location>
        <begin position="350"/>
        <end position="371"/>
    </location>
</feature>
<comment type="caution">
    <text evidence="2">The sequence shown here is derived from an EMBL/GenBank/DDBJ whole genome shotgun (WGS) entry which is preliminary data.</text>
</comment>
<dbReference type="EMBL" id="LKET01000029">
    <property type="protein sequence ID" value="KPU44808.1"/>
    <property type="molecule type" value="Genomic_DNA"/>
</dbReference>
<feature type="transmembrane region" description="Helical" evidence="1">
    <location>
        <begin position="55"/>
        <end position="80"/>
    </location>
</feature>
<keyword evidence="1" id="KW-0812">Transmembrane</keyword>
<dbReference type="PATRIC" id="fig|36849.3.peg.1994"/>
<feature type="transmembrane region" description="Helical" evidence="1">
    <location>
        <begin position="165"/>
        <end position="185"/>
    </location>
</feature>
<dbReference type="AlphaFoldDB" id="A0A0N8NTH0"/>
<dbReference type="STRING" id="36849.OXPF_18940"/>
<feature type="transmembrane region" description="Helical" evidence="1">
    <location>
        <begin position="323"/>
        <end position="344"/>
    </location>
</feature>
<evidence type="ECO:0000256" key="1">
    <source>
        <dbReference type="SAM" id="Phobius"/>
    </source>
</evidence>
<evidence type="ECO:0000313" key="3">
    <source>
        <dbReference type="Proteomes" id="UP000050326"/>
    </source>
</evidence>
<keyword evidence="1" id="KW-1133">Transmembrane helix</keyword>
<feature type="transmembrane region" description="Helical" evidence="1">
    <location>
        <begin position="32"/>
        <end position="49"/>
    </location>
</feature>
<gene>
    <name evidence="2" type="ORF">OXPF_18940</name>
</gene>
<organism evidence="2 3">
    <name type="scientific">Oxobacter pfennigii</name>
    <dbReference type="NCBI Taxonomy" id="36849"/>
    <lineage>
        <taxon>Bacteria</taxon>
        <taxon>Bacillati</taxon>
        <taxon>Bacillota</taxon>
        <taxon>Clostridia</taxon>
        <taxon>Eubacteriales</taxon>
        <taxon>Clostridiaceae</taxon>
        <taxon>Oxobacter</taxon>
    </lineage>
</organism>
<sequence>MNRNESNNSSTRRQIAYTSILGTTQLHLRNPLVIAWWSAAFPGMGHLLLSKYLRGFLLFIWEVVINTEAHINLAILYSFTGRYEMAKEVLDIRWTMLYCSLYVFAIWDSYRTTVDINNNYMLAAREDAEIKPFNISAMEINYLDKRTPWVSAVWSLLVPGAGQLYIHRIVTAAFVLVWWIAIVYLSRLLPAIHYTFIGDFKQVKEVVDPHWLLNFSSVYLFAVYDAYANTVENNKLFDWEQTKFFKRDYQNKNFNIPSKRSAGRGDRMHIISTFEHSIYLEKAITAIQMKGIAKEDILAVSMDKRGEERKLFDTMHSSDGLSLIDLAAVLGTVFMIIGTIYGFILKWGPILWGLIGLVAGFALGFIIKLIVTKKYSRKQSYKKVPEVVLIIECNEDKSEMVQDTLWANYALGVSKLSLGDNG</sequence>
<reference evidence="2 3" key="1">
    <citation type="submission" date="2015-09" db="EMBL/GenBank/DDBJ databases">
        <title>Genome sequence of Oxobacter pfennigii DSM 3222.</title>
        <authorList>
            <person name="Poehlein A."/>
            <person name="Bengelsdorf F.R."/>
            <person name="Schiel-Bengelsdorf B."/>
            <person name="Duerre P."/>
            <person name="Daniel R."/>
        </authorList>
    </citation>
    <scope>NUCLEOTIDE SEQUENCE [LARGE SCALE GENOMIC DNA]</scope>
    <source>
        <strain evidence="2 3">DSM 3222</strain>
    </source>
</reference>
<evidence type="ECO:0000313" key="2">
    <source>
        <dbReference type="EMBL" id="KPU44808.1"/>
    </source>
</evidence>